<dbReference type="PANTHER" id="PTHR43798:SF33">
    <property type="entry name" value="HYDROLASE, PUTATIVE (AFU_ORTHOLOGUE AFUA_2G14860)-RELATED"/>
    <property type="match status" value="1"/>
</dbReference>
<protein>
    <submittedName>
        <fullName evidence="2">Hydrolase</fullName>
    </submittedName>
</protein>
<evidence type="ECO:0000313" key="3">
    <source>
        <dbReference type="Proteomes" id="UP000620596"/>
    </source>
</evidence>
<feature type="domain" description="AB hydrolase-1" evidence="1">
    <location>
        <begin position="5"/>
        <end position="250"/>
    </location>
</feature>
<dbReference type="InterPro" id="IPR029058">
    <property type="entry name" value="AB_hydrolase_fold"/>
</dbReference>
<dbReference type="Gene3D" id="3.40.50.1820">
    <property type="entry name" value="alpha/beta hydrolase"/>
    <property type="match status" value="1"/>
</dbReference>
<dbReference type="InterPro" id="IPR050266">
    <property type="entry name" value="AB_hydrolase_sf"/>
</dbReference>
<sequence>MDVAASWQFVVDALSDTFVLGRSIIAPDWRGYGQTGTLGADNFWFPDYLADLDFLLDHYAADQPVDLVGHSMGGNVAMLYAGVRPARIRKLVNLEGFGMPATRPAQAPGRFAKWMDDLKSLHKGEMALKPYQDAAGVARRLMRTNPRLSPDKANWLARHWAAPDDEGQWNILGDAAHKIVNAQLYRVDEVLEIYQRISAPTLAIEASDDSLGKWWQGKYTLAEYRERLKSVPQVSTAVIADAGHMLHHDQPEQLARLIEGFLR</sequence>
<reference evidence="2" key="2">
    <citation type="submission" date="2020-09" db="EMBL/GenBank/DDBJ databases">
        <authorList>
            <person name="Sun Q."/>
            <person name="Zhou Y."/>
        </authorList>
    </citation>
    <scope>NUCLEOTIDE SEQUENCE</scope>
    <source>
        <strain evidence="2">CGMCC 1.15322</strain>
    </source>
</reference>
<dbReference type="InterPro" id="IPR000073">
    <property type="entry name" value="AB_hydrolase_1"/>
</dbReference>
<dbReference type="PRINTS" id="PR00412">
    <property type="entry name" value="EPOXHYDRLASE"/>
</dbReference>
<evidence type="ECO:0000313" key="2">
    <source>
        <dbReference type="EMBL" id="GGA98047.1"/>
    </source>
</evidence>
<keyword evidence="2" id="KW-0378">Hydrolase</keyword>
<comment type="caution">
    <text evidence="2">The sequence shown here is derived from an EMBL/GenBank/DDBJ whole genome shotgun (WGS) entry which is preliminary data.</text>
</comment>
<evidence type="ECO:0000259" key="1">
    <source>
        <dbReference type="Pfam" id="PF00561"/>
    </source>
</evidence>
<dbReference type="PRINTS" id="PR00111">
    <property type="entry name" value="ABHYDROLASE"/>
</dbReference>
<accession>A0A916WG96</accession>
<reference evidence="2" key="1">
    <citation type="journal article" date="2014" name="Int. J. Syst. Evol. Microbiol.">
        <title>Complete genome sequence of Corynebacterium casei LMG S-19264T (=DSM 44701T), isolated from a smear-ripened cheese.</title>
        <authorList>
            <consortium name="US DOE Joint Genome Institute (JGI-PGF)"/>
            <person name="Walter F."/>
            <person name="Albersmeier A."/>
            <person name="Kalinowski J."/>
            <person name="Ruckert C."/>
        </authorList>
    </citation>
    <scope>NUCLEOTIDE SEQUENCE</scope>
    <source>
        <strain evidence="2">CGMCC 1.15322</strain>
    </source>
</reference>
<dbReference type="GO" id="GO:0016787">
    <property type="term" value="F:hydrolase activity"/>
    <property type="evidence" value="ECO:0007669"/>
    <property type="project" value="UniProtKB-KW"/>
</dbReference>
<dbReference type="InterPro" id="IPR000639">
    <property type="entry name" value="Epox_hydrolase-like"/>
</dbReference>
<dbReference type="Pfam" id="PF00561">
    <property type="entry name" value="Abhydrolase_1"/>
    <property type="match status" value="1"/>
</dbReference>
<dbReference type="EMBL" id="BMIG01000005">
    <property type="protein sequence ID" value="GGA98047.1"/>
    <property type="molecule type" value="Genomic_DNA"/>
</dbReference>
<gene>
    <name evidence="2" type="ORF">GCM10011496_18920</name>
</gene>
<proteinExistence type="predicted"/>
<dbReference type="Proteomes" id="UP000620596">
    <property type="component" value="Unassembled WGS sequence"/>
</dbReference>
<name>A0A916WG96_9BURK</name>
<organism evidence="2 3">
    <name type="scientific">Polaromonas eurypsychrophila</name>
    <dbReference type="NCBI Taxonomy" id="1614635"/>
    <lineage>
        <taxon>Bacteria</taxon>
        <taxon>Pseudomonadati</taxon>
        <taxon>Pseudomonadota</taxon>
        <taxon>Betaproteobacteria</taxon>
        <taxon>Burkholderiales</taxon>
        <taxon>Comamonadaceae</taxon>
        <taxon>Polaromonas</taxon>
    </lineage>
</organism>
<dbReference type="AlphaFoldDB" id="A0A916WG96"/>
<dbReference type="PANTHER" id="PTHR43798">
    <property type="entry name" value="MONOACYLGLYCEROL LIPASE"/>
    <property type="match status" value="1"/>
</dbReference>
<dbReference type="SUPFAM" id="SSF53474">
    <property type="entry name" value="alpha/beta-Hydrolases"/>
    <property type="match status" value="1"/>
</dbReference>
<keyword evidence="3" id="KW-1185">Reference proteome</keyword>
<dbReference type="GO" id="GO:0016020">
    <property type="term" value="C:membrane"/>
    <property type="evidence" value="ECO:0007669"/>
    <property type="project" value="TreeGrafter"/>
</dbReference>